<keyword evidence="13" id="KW-0173">Coenzyme A biosynthesis</keyword>
<gene>
    <name evidence="14" type="ORF">PQJ61_16720</name>
</gene>
<comment type="caution">
    <text evidence="14">The sequence shown here is derived from an EMBL/GenBank/DDBJ whole genome shotgun (WGS) entry which is preliminary data.</text>
</comment>
<dbReference type="Gene3D" id="3.30.420.40">
    <property type="match status" value="1"/>
</dbReference>
<dbReference type="EMBL" id="JAQQAL010000045">
    <property type="protein sequence ID" value="MDC7228407.1"/>
    <property type="molecule type" value="Genomic_DNA"/>
</dbReference>
<keyword evidence="8 14" id="KW-0808">Transferase</keyword>
<dbReference type="InterPro" id="IPR004619">
    <property type="entry name" value="Type_III_PanK"/>
</dbReference>
<protein>
    <recommendedName>
        <fullName evidence="6">pantothenate kinase</fullName>
        <ecNumber evidence="6">2.7.1.33</ecNumber>
    </recommendedName>
</protein>
<evidence type="ECO:0000256" key="11">
    <source>
        <dbReference type="ARBA" id="ARBA00022840"/>
    </source>
</evidence>
<evidence type="ECO:0000256" key="4">
    <source>
        <dbReference type="ARBA" id="ARBA00004496"/>
    </source>
</evidence>
<evidence type="ECO:0000256" key="8">
    <source>
        <dbReference type="ARBA" id="ARBA00022679"/>
    </source>
</evidence>
<evidence type="ECO:0000256" key="1">
    <source>
        <dbReference type="ARBA" id="ARBA00001206"/>
    </source>
</evidence>
<comment type="cofactor">
    <cofactor evidence="3">
        <name>NH4(+)</name>
        <dbReference type="ChEBI" id="CHEBI:28938"/>
    </cofactor>
</comment>
<dbReference type="EC" id="2.7.1.33" evidence="6"/>
<keyword evidence="9" id="KW-0547">Nucleotide-binding</keyword>
<proteinExistence type="predicted"/>
<evidence type="ECO:0000256" key="2">
    <source>
        <dbReference type="ARBA" id="ARBA00001958"/>
    </source>
</evidence>
<evidence type="ECO:0000256" key="13">
    <source>
        <dbReference type="ARBA" id="ARBA00022993"/>
    </source>
</evidence>
<dbReference type="Proteomes" id="UP001221217">
    <property type="component" value="Unassembled WGS sequence"/>
</dbReference>
<evidence type="ECO:0000256" key="5">
    <source>
        <dbReference type="ARBA" id="ARBA00005225"/>
    </source>
</evidence>
<evidence type="ECO:0000313" key="15">
    <source>
        <dbReference type="Proteomes" id="UP001221217"/>
    </source>
</evidence>
<keyword evidence="10 14" id="KW-0418">Kinase</keyword>
<comment type="cofactor">
    <cofactor evidence="2">
        <name>K(+)</name>
        <dbReference type="ChEBI" id="CHEBI:29103"/>
    </cofactor>
</comment>
<dbReference type="GO" id="GO:0004594">
    <property type="term" value="F:pantothenate kinase activity"/>
    <property type="evidence" value="ECO:0007669"/>
    <property type="project" value="UniProtKB-EC"/>
</dbReference>
<comment type="catalytic activity">
    <reaction evidence="1">
        <text>(R)-pantothenate + ATP = (R)-4'-phosphopantothenate + ADP + H(+)</text>
        <dbReference type="Rhea" id="RHEA:16373"/>
        <dbReference type="ChEBI" id="CHEBI:10986"/>
        <dbReference type="ChEBI" id="CHEBI:15378"/>
        <dbReference type="ChEBI" id="CHEBI:29032"/>
        <dbReference type="ChEBI" id="CHEBI:30616"/>
        <dbReference type="ChEBI" id="CHEBI:456216"/>
        <dbReference type="EC" id="2.7.1.33"/>
    </reaction>
</comment>
<name>A0AAJ1ML22_9SPIO</name>
<evidence type="ECO:0000256" key="3">
    <source>
        <dbReference type="ARBA" id="ARBA00001972"/>
    </source>
</evidence>
<evidence type="ECO:0000256" key="10">
    <source>
        <dbReference type="ARBA" id="ARBA00022777"/>
    </source>
</evidence>
<sequence length="68" mass="7564">MNSVTAASVVPALIDIIRRAVSDLFGFEPVFIDYRMKTGLYFPFEKPEELGPDLLANAAAAHNYMKVM</sequence>
<dbReference type="GO" id="GO:0005524">
    <property type="term" value="F:ATP binding"/>
    <property type="evidence" value="ECO:0007669"/>
    <property type="project" value="UniProtKB-KW"/>
</dbReference>
<evidence type="ECO:0000256" key="6">
    <source>
        <dbReference type="ARBA" id="ARBA00012102"/>
    </source>
</evidence>
<comment type="subcellular location">
    <subcellularLocation>
        <location evidence="4">Cytoplasm</location>
    </subcellularLocation>
</comment>
<dbReference type="GO" id="GO:0015937">
    <property type="term" value="P:coenzyme A biosynthetic process"/>
    <property type="evidence" value="ECO:0007669"/>
    <property type="project" value="UniProtKB-KW"/>
</dbReference>
<keyword evidence="7" id="KW-0963">Cytoplasm</keyword>
<comment type="pathway">
    <text evidence="5">Cofactor biosynthesis; coenzyme A biosynthesis; CoA from (R)-pantothenate: step 1/5.</text>
</comment>
<evidence type="ECO:0000256" key="7">
    <source>
        <dbReference type="ARBA" id="ARBA00022490"/>
    </source>
</evidence>
<organism evidence="14 15">
    <name type="scientific">Candidatus Thalassospirochaeta sargassi</name>
    <dbReference type="NCBI Taxonomy" id="3119039"/>
    <lineage>
        <taxon>Bacteria</taxon>
        <taxon>Pseudomonadati</taxon>
        <taxon>Spirochaetota</taxon>
        <taxon>Spirochaetia</taxon>
        <taxon>Spirochaetales</taxon>
        <taxon>Spirochaetaceae</taxon>
        <taxon>Candidatus Thalassospirochaeta</taxon>
    </lineage>
</organism>
<keyword evidence="11" id="KW-0067">ATP-binding</keyword>
<accession>A0AAJ1ML22</accession>
<evidence type="ECO:0000256" key="9">
    <source>
        <dbReference type="ARBA" id="ARBA00022741"/>
    </source>
</evidence>
<dbReference type="InterPro" id="IPR043129">
    <property type="entry name" value="ATPase_NBD"/>
</dbReference>
<dbReference type="SUPFAM" id="SSF53067">
    <property type="entry name" value="Actin-like ATPase domain"/>
    <property type="match status" value="1"/>
</dbReference>
<keyword evidence="12" id="KW-0630">Potassium</keyword>
<dbReference type="GO" id="GO:0005737">
    <property type="term" value="C:cytoplasm"/>
    <property type="evidence" value="ECO:0007669"/>
    <property type="project" value="UniProtKB-SubCell"/>
</dbReference>
<evidence type="ECO:0000256" key="12">
    <source>
        <dbReference type="ARBA" id="ARBA00022958"/>
    </source>
</evidence>
<dbReference type="AlphaFoldDB" id="A0AAJ1ML22"/>
<dbReference type="Pfam" id="PF03309">
    <property type="entry name" value="Pan_kinase"/>
    <property type="match status" value="1"/>
</dbReference>
<reference evidence="14 15" key="1">
    <citation type="submission" date="2022-12" db="EMBL/GenBank/DDBJ databases">
        <title>Metagenome assembled genome from gulf of manar.</title>
        <authorList>
            <person name="Kohli P."/>
            <person name="Pk S."/>
            <person name="Venkata Ramana C."/>
            <person name="Sasikala C."/>
        </authorList>
    </citation>
    <scope>NUCLEOTIDE SEQUENCE [LARGE SCALE GENOMIC DNA]</scope>
    <source>
        <strain evidence="14">JB008</strain>
    </source>
</reference>
<evidence type="ECO:0000313" key="14">
    <source>
        <dbReference type="EMBL" id="MDC7228407.1"/>
    </source>
</evidence>